<evidence type="ECO:0000259" key="16">
    <source>
        <dbReference type="Pfam" id="PF00749"/>
    </source>
</evidence>
<evidence type="ECO:0000256" key="13">
    <source>
        <dbReference type="ARBA" id="ARBA00070830"/>
    </source>
</evidence>
<dbReference type="InterPro" id="IPR020061">
    <property type="entry name" value="Glu_tRNA_lig_a-bdl"/>
</dbReference>
<feature type="compositionally biased region" description="Polar residues" evidence="15">
    <location>
        <begin position="749"/>
        <end position="759"/>
    </location>
</feature>
<dbReference type="Pfam" id="PF00749">
    <property type="entry name" value="tRNA-synt_1c"/>
    <property type="match status" value="1"/>
</dbReference>
<dbReference type="InterPro" id="IPR020058">
    <property type="entry name" value="Glu/Gln-tRNA-synth_Ib_cat-dom"/>
</dbReference>
<evidence type="ECO:0000256" key="6">
    <source>
        <dbReference type="ARBA" id="ARBA00022598"/>
    </source>
</evidence>
<dbReference type="Gene3D" id="1.20.1050.10">
    <property type="match status" value="1"/>
</dbReference>
<dbReference type="Pfam" id="PF20974">
    <property type="entry name" value="tRNA-synt_1c_C2"/>
    <property type="match status" value="1"/>
</dbReference>
<dbReference type="GO" id="GO:0005524">
    <property type="term" value="F:ATP binding"/>
    <property type="evidence" value="ECO:0007669"/>
    <property type="project" value="UniProtKB-KW"/>
</dbReference>
<dbReference type="Gene3D" id="1.10.1160.10">
    <property type="entry name" value="Glutamyl-trna Synthetase, Domain 2"/>
    <property type="match status" value="1"/>
</dbReference>
<dbReference type="SUPFAM" id="SSF47616">
    <property type="entry name" value="GST C-terminal domain-like"/>
    <property type="match status" value="1"/>
</dbReference>
<dbReference type="InterPro" id="IPR020059">
    <property type="entry name" value="Glu/Gln-tRNA-synth_Ib_codon-bd"/>
</dbReference>
<dbReference type="PROSITE" id="PS00178">
    <property type="entry name" value="AA_TRNA_LIGASE_I"/>
    <property type="match status" value="1"/>
</dbReference>
<dbReference type="AlphaFoldDB" id="A0A2G5B1P2"/>
<dbReference type="InterPro" id="IPR049437">
    <property type="entry name" value="tRNA-synt_1c_C2"/>
</dbReference>
<dbReference type="InterPro" id="IPR020056">
    <property type="entry name" value="Rbsml_bL25/Gln-tRNA_synth_N"/>
</dbReference>
<feature type="domain" description="tRNA synthetases class I (E and Q) anti-codon binding" evidence="18">
    <location>
        <begin position="613"/>
        <end position="688"/>
    </location>
</feature>
<dbReference type="STRING" id="763665.A0A2G5B1P2"/>
<evidence type="ECO:0000256" key="1">
    <source>
        <dbReference type="ARBA" id="ARBA00004496"/>
    </source>
</evidence>
<keyword evidence="4" id="KW-0963">Cytoplasm</keyword>
<evidence type="ECO:0000256" key="4">
    <source>
        <dbReference type="ARBA" id="ARBA00022490"/>
    </source>
</evidence>
<dbReference type="EMBL" id="KZ303556">
    <property type="protein sequence ID" value="PIA12916.1"/>
    <property type="molecule type" value="Genomic_DNA"/>
</dbReference>
<dbReference type="InterPro" id="IPR011035">
    <property type="entry name" value="Ribosomal_bL25/Gln-tRNA_synth"/>
</dbReference>
<evidence type="ECO:0000313" key="19">
    <source>
        <dbReference type="EMBL" id="PIA12916.1"/>
    </source>
</evidence>
<comment type="similarity">
    <text evidence="2">Belongs to the class-I aminoacyl-tRNA synthetase family. Glutamate--tRNA ligase type 2 subfamily.</text>
</comment>
<feature type="domain" description="Glutamyl/glutaminyl-tRNA synthetase class Ib catalytic" evidence="16">
    <location>
        <begin position="203"/>
        <end position="506"/>
    </location>
</feature>
<gene>
    <name evidence="19" type="ORF">COEREDRAFT_83829</name>
</gene>
<dbReference type="OrthoDB" id="10250478at2759"/>
<dbReference type="FunFam" id="3.40.50.620:FF:000037">
    <property type="entry name" value="Glutamine--tRNA ligase cytoplasmic"/>
    <property type="match status" value="1"/>
</dbReference>
<dbReference type="SUPFAM" id="SSF52374">
    <property type="entry name" value="Nucleotidylyl transferase"/>
    <property type="match status" value="1"/>
</dbReference>
<comment type="subcellular location">
    <subcellularLocation>
        <location evidence="1">Cytoplasm</location>
    </subcellularLocation>
</comment>
<evidence type="ECO:0000313" key="20">
    <source>
        <dbReference type="Proteomes" id="UP000242474"/>
    </source>
</evidence>
<dbReference type="PANTHER" id="PTHR43097">
    <property type="entry name" value="GLUTAMINE-TRNA LIGASE"/>
    <property type="match status" value="1"/>
</dbReference>
<organism evidence="19 20">
    <name type="scientific">Coemansia reversa (strain ATCC 12441 / NRRL 1564)</name>
    <dbReference type="NCBI Taxonomy" id="763665"/>
    <lineage>
        <taxon>Eukaryota</taxon>
        <taxon>Fungi</taxon>
        <taxon>Fungi incertae sedis</taxon>
        <taxon>Zoopagomycota</taxon>
        <taxon>Kickxellomycotina</taxon>
        <taxon>Kickxellomycetes</taxon>
        <taxon>Kickxellales</taxon>
        <taxon>Kickxellaceae</taxon>
        <taxon>Coemansia</taxon>
    </lineage>
</organism>
<dbReference type="PANTHER" id="PTHR43097:SF5">
    <property type="entry name" value="GLUTAMATE--TRNA LIGASE"/>
    <property type="match status" value="1"/>
</dbReference>
<evidence type="ECO:0000256" key="14">
    <source>
        <dbReference type="RuleBase" id="RU363037"/>
    </source>
</evidence>
<feature type="compositionally biased region" description="Basic and acidic residues" evidence="15">
    <location>
        <begin position="715"/>
        <end position="726"/>
    </location>
</feature>
<dbReference type="Gene3D" id="3.40.30.70">
    <property type="match status" value="1"/>
</dbReference>
<dbReference type="CDD" id="cd00807">
    <property type="entry name" value="GlnRS_core"/>
    <property type="match status" value="1"/>
</dbReference>
<keyword evidence="20" id="KW-1185">Reference proteome</keyword>
<dbReference type="GO" id="GO:0006424">
    <property type="term" value="P:glutamyl-tRNA aminoacylation"/>
    <property type="evidence" value="ECO:0007669"/>
    <property type="project" value="InterPro"/>
</dbReference>
<keyword evidence="7 14" id="KW-0547">Nucleotide-binding</keyword>
<dbReference type="GO" id="GO:0005829">
    <property type="term" value="C:cytosol"/>
    <property type="evidence" value="ECO:0007669"/>
    <property type="project" value="TreeGrafter"/>
</dbReference>
<dbReference type="FunFam" id="2.40.240.10:FF:000004">
    <property type="entry name" value="Glutamyl-tRNA synthetase, cytoplasmic"/>
    <property type="match status" value="1"/>
</dbReference>
<dbReference type="GO" id="GO:0004818">
    <property type="term" value="F:glutamate-tRNA ligase activity"/>
    <property type="evidence" value="ECO:0007669"/>
    <property type="project" value="UniProtKB-EC"/>
</dbReference>
<evidence type="ECO:0000256" key="10">
    <source>
        <dbReference type="ARBA" id="ARBA00023146"/>
    </source>
</evidence>
<name>A0A2G5B1P2_COERN</name>
<reference evidence="19 20" key="1">
    <citation type="journal article" date="2015" name="Genome Biol. Evol.">
        <title>Phylogenomic analyses indicate that early fungi evolved digesting cell walls of algal ancestors of land plants.</title>
        <authorList>
            <person name="Chang Y."/>
            <person name="Wang S."/>
            <person name="Sekimoto S."/>
            <person name="Aerts A.L."/>
            <person name="Choi C."/>
            <person name="Clum A."/>
            <person name="LaButti K.M."/>
            <person name="Lindquist E.A."/>
            <person name="Yee Ngan C."/>
            <person name="Ohm R.A."/>
            <person name="Salamov A.A."/>
            <person name="Grigoriev I.V."/>
            <person name="Spatafora J.W."/>
            <person name="Berbee M.L."/>
        </authorList>
    </citation>
    <scope>NUCLEOTIDE SEQUENCE [LARGE SCALE GENOMIC DNA]</scope>
    <source>
        <strain evidence="19 20">NRRL 1564</strain>
    </source>
</reference>
<keyword evidence="5" id="KW-0597">Phosphoprotein</keyword>
<evidence type="ECO:0000256" key="2">
    <source>
        <dbReference type="ARBA" id="ARBA00008927"/>
    </source>
</evidence>
<dbReference type="NCBIfam" id="TIGR00463">
    <property type="entry name" value="gltX_arch"/>
    <property type="match status" value="1"/>
</dbReference>
<dbReference type="InterPro" id="IPR004526">
    <property type="entry name" value="Glu-tRNA-synth_arc/euk"/>
</dbReference>
<evidence type="ECO:0000256" key="9">
    <source>
        <dbReference type="ARBA" id="ARBA00022917"/>
    </source>
</evidence>
<dbReference type="InterPro" id="IPR000924">
    <property type="entry name" value="Glu/Gln-tRNA-synth"/>
</dbReference>
<dbReference type="Gene3D" id="2.40.240.10">
    <property type="entry name" value="Ribosomal Protein L25, Chain P"/>
    <property type="match status" value="1"/>
</dbReference>
<evidence type="ECO:0000256" key="11">
    <source>
        <dbReference type="ARBA" id="ARBA00030865"/>
    </source>
</evidence>
<dbReference type="Gene3D" id="3.90.800.10">
    <property type="entry name" value="Glutamyl-tRNA Synthetase, Domain 3"/>
    <property type="match status" value="1"/>
</dbReference>
<evidence type="ECO:0000256" key="15">
    <source>
        <dbReference type="SAM" id="MobiDB-lite"/>
    </source>
</evidence>
<dbReference type="InterPro" id="IPR014729">
    <property type="entry name" value="Rossmann-like_a/b/a_fold"/>
</dbReference>
<dbReference type="HAMAP" id="MF_02076">
    <property type="entry name" value="Glu_tRNA_synth_type2"/>
    <property type="match status" value="1"/>
</dbReference>
<dbReference type="Proteomes" id="UP000242474">
    <property type="component" value="Unassembled WGS sequence"/>
</dbReference>
<dbReference type="InterPro" id="IPR036282">
    <property type="entry name" value="Glutathione-S-Trfase_C_sf"/>
</dbReference>
<dbReference type="FunFam" id="3.90.800.10:FF:000001">
    <property type="entry name" value="Glutamine--tRNA ligase"/>
    <property type="match status" value="1"/>
</dbReference>
<proteinExistence type="inferred from homology"/>
<evidence type="ECO:0000259" key="18">
    <source>
        <dbReference type="Pfam" id="PF20974"/>
    </source>
</evidence>
<evidence type="ECO:0000256" key="5">
    <source>
        <dbReference type="ARBA" id="ARBA00022553"/>
    </source>
</evidence>
<dbReference type="InterPro" id="IPR050132">
    <property type="entry name" value="Gln/Glu-tRNA_Ligase"/>
</dbReference>
<keyword evidence="8 14" id="KW-0067">ATP-binding</keyword>
<dbReference type="Gene3D" id="3.40.50.620">
    <property type="entry name" value="HUPs"/>
    <property type="match status" value="1"/>
</dbReference>
<feature type="domain" description="Glutamyl/glutaminyl-tRNA synthetase class Ib anti-codon binding" evidence="17">
    <location>
        <begin position="509"/>
        <end position="601"/>
    </location>
</feature>
<evidence type="ECO:0000256" key="7">
    <source>
        <dbReference type="ARBA" id="ARBA00022741"/>
    </source>
</evidence>
<dbReference type="EC" id="6.1.1.17" evidence="3"/>
<dbReference type="FunFam" id="1.10.1160.10:FF:000001">
    <property type="entry name" value="Glutamine--tRNA ligase"/>
    <property type="match status" value="1"/>
</dbReference>
<dbReference type="Pfam" id="PF03950">
    <property type="entry name" value="tRNA-synt_1c_C"/>
    <property type="match status" value="1"/>
</dbReference>
<accession>A0A2G5B1P2</accession>
<dbReference type="InterPro" id="IPR001412">
    <property type="entry name" value="aa-tRNA-synth_I_CS"/>
</dbReference>
<dbReference type="SUPFAM" id="SSF50715">
    <property type="entry name" value="Ribosomal protein L25-like"/>
    <property type="match status" value="1"/>
</dbReference>
<comment type="catalytic activity">
    <reaction evidence="12">
        <text>tRNA(Glu) + L-glutamate + ATP = L-glutamyl-tRNA(Glu) + AMP + diphosphate</text>
        <dbReference type="Rhea" id="RHEA:23540"/>
        <dbReference type="Rhea" id="RHEA-COMP:9663"/>
        <dbReference type="Rhea" id="RHEA-COMP:9680"/>
        <dbReference type="ChEBI" id="CHEBI:29985"/>
        <dbReference type="ChEBI" id="CHEBI:30616"/>
        <dbReference type="ChEBI" id="CHEBI:33019"/>
        <dbReference type="ChEBI" id="CHEBI:78442"/>
        <dbReference type="ChEBI" id="CHEBI:78520"/>
        <dbReference type="ChEBI" id="CHEBI:456215"/>
        <dbReference type="EC" id="6.1.1.17"/>
    </reaction>
</comment>
<evidence type="ECO:0000256" key="12">
    <source>
        <dbReference type="ARBA" id="ARBA00048351"/>
    </source>
</evidence>
<evidence type="ECO:0000256" key="8">
    <source>
        <dbReference type="ARBA" id="ARBA00022840"/>
    </source>
</evidence>
<keyword evidence="6 14" id="KW-0436">Ligase</keyword>
<dbReference type="PRINTS" id="PR00987">
    <property type="entry name" value="TRNASYNTHGLU"/>
</dbReference>
<dbReference type="GO" id="GO:0017102">
    <property type="term" value="C:methionyl glutamyl tRNA synthetase complex"/>
    <property type="evidence" value="ECO:0007669"/>
    <property type="project" value="TreeGrafter"/>
</dbReference>
<evidence type="ECO:0000256" key="3">
    <source>
        <dbReference type="ARBA" id="ARBA00012835"/>
    </source>
</evidence>
<protein>
    <recommendedName>
        <fullName evidence="13">Probable glutamate--tRNA ligase, cytoplasmic</fullName>
        <ecNumber evidence="3">6.1.1.17</ecNumber>
    </recommendedName>
    <alternativeName>
        <fullName evidence="11">Glutamyl-tRNA synthetase</fullName>
    </alternativeName>
</protein>
<keyword evidence="10 14" id="KW-0030">Aminoacyl-tRNA synthetase</keyword>
<keyword evidence="9 14" id="KW-0648">Protein biosynthesis</keyword>
<sequence length="797" mass="89242">MAVLTLAQKGTPVPYIAAALGEFANEFSPNTLTICWQSGNTLQEGNKAATTTLEYNGNTTVGEPAVVTELAKMAGAEQVETQQQWIKFATERLTTKNFAALDAALAELNHHLVMRSYVAGYVVTAADAALWGALRASPIVQRNLKDRTPMLGDHLVRWFLHIAAQSFVSRLVEAQTAVPNDKPLSVDQGSFDLGLEGIQDGGVVTRFPPEPSGYLHIGHAKAALLNEYFARTYNGKLIVRFDDTNPTKERVEFEDSILEDLTLLGIRADTITHTSDYFQQLYDYALLLIRRGLAYVDNTDQVTMRDERGRGVASRCRDQTVEENLERFEQMRQATEFGQTCCLRAKISVDCPNKAMRDPVIFRCNLTKHHRTGDLWKIYPTYDFCCPIVDSLEGVTHALRSMEYRDRNPLYEWFFPALDLRPVAIKDFSRMNFVYTLLSKRKLQWFVDQGFVTGWDDPRFPTVRGIRRRGMTIDALRQYVLMQGASQKNMLLEWDKIWALNKKLIDPVAPRHTAVVKQGLVPATIVGAPATPEVRDLPKHKKNPDLGTKRTVFSSLVFIDQADAATFEQNEEITLMDWGNAIVESIERSSEGTVTALSLRLHLEGDVKTTKKKITWLGQAPDLHPVEAMLVDYDYLITKKRLEEDDSVEDVLTPVTEFSDPAIVDANVDSLQQGAIIQLERRGYYIVDKTRTQSDLGLVTLIKIPDGKAANLASKHKEVPGTEPKKAKTGSPKTNPWGKKVAATPKPSAETSDADQSLNLPKPEDVSSMYVTRPVYGDVVLETPENVSSMYSTKKYC</sequence>
<feature type="region of interest" description="Disordered" evidence="15">
    <location>
        <begin position="712"/>
        <end position="766"/>
    </location>
</feature>
<evidence type="ECO:0000259" key="17">
    <source>
        <dbReference type="Pfam" id="PF03950"/>
    </source>
</evidence>